<comment type="caution">
    <text evidence="1">The sequence shown here is derived from an EMBL/GenBank/DDBJ whole genome shotgun (WGS) entry which is preliminary data.</text>
</comment>
<gene>
    <name evidence="1" type="ORF">XAT740_LOCUS2790</name>
</gene>
<sequence length="372" mass="42308">MDELSTSENSLDNIYSEELLNLATNQVDEVISSALHCLTRILSSPCISLTPTASSSSLPSLPCRNSSISTPNRSLQPEIIVRCRSSSRNNRREKNLPFHHTIPRCSLPATKNDLVHYESHLSTSKRSTHGRCRSSHNVNRQPSFDIQYSFSLNTPWSTRVDKQRHHHLLNIQNFANELIEHSIRAAFLQIDYQNITDDSSSTYEDDTSCLLFDRSPSSIPIERIQVITSYADQFVHKTIQQSIEEMSFSTDNIVVHISDCLVENAITDALLTLTGDEIYSQSLLTDDEKHTRKSQKRSIETIRLVTNENTELQASCFHQIRHRSSSAFRSILNNNTSPTNTVDSVVNNLTQQIYTDSFEELQRIFTKTSDEE</sequence>
<dbReference type="Proteomes" id="UP000663828">
    <property type="component" value="Unassembled WGS sequence"/>
</dbReference>
<evidence type="ECO:0000313" key="2">
    <source>
        <dbReference type="Proteomes" id="UP000663828"/>
    </source>
</evidence>
<proteinExistence type="predicted"/>
<reference evidence="1" key="1">
    <citation type="submission" date="2021-02" db="EMBL/GenBank/DDBJ databases">
        <authorList>
            <person name="Nowell W R."/>
        </authorList>
    </citation>
    <scope>NUCLEOTIDE SEQUENCE</scope>
</reference>
<keyword evidence="2" id="KW-1185">Reference proteome</keyword>
<name>A0A813SKH3_ADIRI</name>
<dbReference type="EMBL" id="CAJNOR010000102">
    <property type="protein sequence ID" value="CAF0797254.1"/>
    <property type="molecule type" value="Genomic_DNA"/>
</dbReference>
<accession>A0A813SKH3</accession>
<organism evidence="1 2">
    <name type="scientific">Adineta ricciae</name>
    <name type="common">Rotifer</name>
    <dbReference type="NCBI Taxonomy" id="249248"/>
    <lineage>
        <taxon>Eukaryota</taxon>
        <taxon>Metazoa</taxon>
        <taxon>Spiralia</taxon>
        <taxon>Gnathifera</taxon>
        <taxon>Rotifera</taxon>
        <taxon>Eurotatoria</taxon>
        <taxon>Bdelloidea</taxon>
        <taxon>Adinetida</taxon>
        <taxon>Adinetidae</taxon>
        <taxon>Adineta</taxon>
    </lineage>
</organism>
<evidence type="ECO:0000313" key="1">
    <source>
        <dbReference type="EMBL" id="CAF0797254.1"/>
    </source>
</evidence>
<protein>
    <submittedName>
        <fullName evidence="1">Uncharacterized protein</fullName>
    </submittedName>
</protein>
<dbReference type="AlphaFoldDB" id="A0A813SKH3"/>